<evidence type="ECO:0000259" key="8">
    <source>
        <dbReference type="Pfam" id="PF21003"/>
    </source>
</evidence>
<sequence length="275" mass="30088">MSCRDSARNRYRQAQARFVVGALEAAEIAGAISAALARRNVVVIVATCSVEYEGRARSRLSEGDRVVIIKPDGAVLVHRPHGSLPVNYQPEGSAVSVRAEGDVLVITAARPRPAERLTIRVRRILHLITAELKDDAEFEMWGSEDELRDAIALDPELLLGERLKPVDVEAKLGRVGFVDLLMVDEAGNYVVVEVKREEAGVDAVFQLKRYVSYVQRALGGRVRGILAAPSITKRAFALLTKEGLEFRRVDPKAVVKAKSGLPRFINGDKGQDGAQ</sequence>
<evidence type="ECO:0000256" key="4">
    <source>
        <dbReference type="ARBA" id="ARBA00022801"/>
    </source>
</evidence>
<comment type="caution">
    <text evidence="9">The sequence shown here is derived from an EMBL/GenBank/DDBJ whole genome shotgun (WGS) entry which is preliminary data.</text>
</comment>
<keyword evidence="3 6" id="KW-0255">Endonuclease</keyword>
<dbReference type="CDD" id="cd22341">
    <property type="entry name" value="NucS-like"/>
    <property type="match status" value="1"/>
</dbReference>
<dbReference type="GO" id="GO:0005737">
    <property type="term" value="C:cytoplasm"/>
    <property type="evidence" value="ECO:0007669"/>
    <property type="project" value="UniProtKB-SubCell"/>
</dbReference>
<dbReference type="GO" id="GO:0003677">
    <property type="term" value="F:DNA binding"/>
    <property type="evidence" value="ECO:0007669"/>
    <property type="project" value="UniProtKB-KW"/>
</dbReference>
<dbReference type="Gene3D" id="3.40.1350.10">
    <property type="match status" value="1"/>
</dbReference>
<dbReference type="InterPro" id="IPR048301">
    <property type="entry name" value="NucS_C"/>
</dbReference>
<evidence type="ECO:0000256" key="5">
    <source>
        <dbReference type="ARBA" id="ARBA00023125"/>
    </source>
</evidence>
<keyword evidence="5 6" id="KW-0238">DNA-binding</keyword>
<dbReference type="PANTHER" id="PTHR38814">
    <property type="entry name" value="ENDONUCLEASE NUCS"/>
    <property type="match status" value="1"/>
</dbReference>
<reference evidence="9" key="1">
    <citation type="journal article" date="2020" name="mSystems">
        <title>Genome- and Community-Level Interaction Insights into Carbon Utilization and Element Cycling Functions of Hydrothermarchaeota in Hydrothermal Sediment.</title>
        <authorList>
            <person name="Zhou Z."/>
            <person name="Liu Y."/>
            <person name="Xu W."/>
            <person name="Pan J."/>
            <person name="Luo Z.H."/>
            <person name="Li M."/>
        </authorList>
    </citation>
    <scope>NUCLEOTIDE SEQUENCE [LARGE SCALE GENOMIC DNA]</scope>
    <source>
        <strain evidence="9">SpSt-735</strain>
    </source>
</reference>
<dbReference type="Gene3D" id="2.70.180.20">
    <property type="match status" value="1"/>
</dbReference>
<dbReference type="Pfam" id="PF01939">
    <property type="entry name" value="NucS_C"/>
    <property type="match status" value="1"/>
</dbReference>
<dbReference type="InterPro" id="IPR011856">
    <property type="entry name" value="tRNA_endonuc-like_dom_sf"/>
</dbReference>
<dbReference type="Pfam" id="PF21003">
    <property type="entry name" value="NucS_N"/>
    <property type="match status" value="1"/>
</dbReference>
<keyword evidence="1 6" id="KW-0963">Cytoplasm</keyword>
<dbReference type="InterPro" id="IPR049173">
    <property type="entry name" value="NucS_N_sf"/>
</dbReference>
<dbReference type="EMBL" id="DTFI01000002">
    <property type="protein sequence ID" value="HGI42774.1"/>
    <property type="molecule type" value="Genomic_DNA"/>
</dbReference>
<comment type="function">
    <text evidence="6">Cleaves both 3' and 5' ssDNA extremities of branched DNA structures.</text>
</comment>
<dbReference type="NCBIfam" id="NF003270">
    <property type="entry name" value="PRK04247.1"/>
    <property type="match status" value="1"/>
</dbReference>
<dbReference type="GO" id="GO:0000014">
    <property type="term" value="F:single-stranded DNA endodeoxyribonuclease activity"/>
    <property type="evidence" value="ECO:0007669"/>
    <property type="project" value="UniProtKB-UniRule"/>
</dbReference>
<accession>A0A7C4B9V4</accession>
<comment type="subcellular location">
    <subcellularLocation>
        <location evidence="6">Cytoplasm</location>
    </subcellularLocation>
</comment>
<evidence type="ECO:0000256" key="3">
    <source>
        <dbReference type="ARBA" id="ARBA00022759"/>
    </source>
</evidence>
<feature type="domain" description="Endonuclease NucS N-terminal PH-like" evidence="8">
    <location>
        <begin position="39"/>
        <end position="136"/>
    </location>
</feature>
<evidence type="ECO:0000256" key="1">
    <source>
        <dbReference type="ARBA" id="ARBA00022490"/>
    </source>
</evidence>
<keyword evidence="4 6" id="KW-0378">Hydrolase</keyword>
<dbReference type="InterPro" id="IPR048302">
    <property type="entry name" value="NucS_N"/>
</dbReference>
<keyword evidence="2 6" id="KW-0540">Nuclease</keyword>
<proteinExistence type="inferred from homology"/>
<feature type="domain" description="Endonuclease NucS C-terminal" evidence="7">
    <location>
        <begin position="143"/>
        <end position="253"/>
    </location>
</feature>
<comment type="similarity">
    <text evidence="6">Belongs to the NucS endonuclease family.</text>
</comment>
<dbReference type="InterPro" id="IPR002793">
    <property type="entry name" value="Endonuclease_NucS"/>
</dbReference>
<evidence type="ECO:0000313" key="9">
    <source>
        <dbReference type="EMBL" id="HGI42774.1"/>
    </source>
</evidence>
<name>A0A7C4B9V4_THEPE</name>
<dbReference type="EC" id="3.1.-.-" evidence="6"/>
<evidence type="ECO:0000256" key="2">
    <source>
        <dbReference type="ARBA" id="ARBA00022722"/>
    </source>
</evidence>
<evidence type="ECO:0000259" key="7">
    <source>
        <dbReference type="Pfam" id="PF01939"/>
    </source>
</evidence>
<protein>
    <recommendedName>
        <fullName evidence="6">Endonuclease NucS</fullName>
        <ecNumber evidence="6">3.1.-.-</ecNumber>
    </recommendedName>
</protein>
<dbReference type="AlphaFoldDB" id="A0A7C4B9V4"/>
<dbReference type="HAMAP" id="MF_00722">
    <property type="entry name" value="NucS"/>
    <property type="match status" value="1"/>
</dbReference>
<gene>
    <name evidence="6" type="primary">nucS</name>
    <name evidence="9" type="ORF">ENV17_00065</name>
</gene>
<dbReference type="PANTHER" id="PTHR38814:SF1">
    <property type="entry name" value="ENDONUCLEASE NUCS"/>
    <property type="match status" value="1"/>
</dbReference>
<evidence type="ECO:0000256" key="6">
    <source>
        <dbReference type="HAMAP-Rule" id="MF_00722"/>
    </source>
</evidence>
<organism evidence="9">
    <name type="scientific">Thermofilum pendens</name>
    <dbReference type="NCBI Taxonomy" id="2269"/>
    <lineage>
        <taxon>Archaea</taxon>
        <taxon>Thermoproteota</taxon>
        <taxon>Thermoprotei</taxon>
        <taxon>Thermofilales</taxon>
        <taxon>Thermofilaceae</taxon>
        <taxon>Thermofilum</taxon>
    </lineage>
</organism>